<gene>
    <name evidence="2" type="ORF">D3A95_12375</name>
</gene>
<dbReference type="Pfam" id="PF13020">
    <property type="entry name" value="NOV_C"/>
    <property type="match status" value="1"/>
</dbReference>
<name>A0A3B7MH28_9CYAN</name>
<proteinExistence type="predicted"/>
<dbReference type="EMBL" id="CP032152">
    <property type="protein sequence ID" value="AXY68764.1"/>
    <property type="molecule type" value="Genomic_DNA"/>
</dbReference>
<reference evidence="3" key="1">
    <citation type="submission" date="2018-09" db="EMBL/GenBank/DDBJ databases">
        <title>Complete genome sequence of thermophilic cyanobacteria strain Thermosynechococcus elongatus PKUAC-SCTE542.</title>
        <authorList>
            <person name="Liang Y."/>
            <person name="Tang J."/>
            <person name="Daroch M."/>
        </authorList>
    </citation>
    <scope>NUCLEOTIDE SEQUENCE [LARGE SCALE GENOMIC DNA]</scope>
    <source>
        <strain evidence="3">E542</strain>
    </source>
</reference>
<keyword evidence="3" id="KW-1185">Reference proteome</keyword>
<evidence type="ECO:0000313" key="3">
    <source>
        <dbReference type="Proteomes" id="UP000261812"/>
    </source>
</evidence>
<dbReference type="Proteomes" id="UP000261812">
    <property type="component" value="Chromosome"/>
</dbReference>
<dbReference type="AlphaFoldDB" id="A0A3B7MH28"/>
<sequence length="121" mass="13294">MQVAIAFEQQQGRTRRDVSQQNLGYDIESSGRCIEVKGRAAVGAVVLTANEWITAGRLGADYWLYVVTAALSQPKLHLIQNPAAKLKPGEEVDVVRYVIPMTDWQTWAESVAFGANSSKNS</sequence>
<dbReference type="InterPro" id="IPR024975">
    <property type="entry name" value="NOV_C"/>
</dbReference>
<organism evidence="2 3">
    <name type="scientific">Thermosynechococcus sichuanensis E542</name>
    <dbReference type="NCBI Taxonomy" id="2016101"/>
    <lineage>
        <taxon>Bacteria</taxon>
        <taxon>Bacillati</taxon>
        <taxon>Cyanobacteriota</taxon>
        <taxon>Cyanophyceae</taxon>
        <taxon>Acaryochloridales</taxon>
        <taxon>Thermosynechococcaceae</taxon>
        <taxon>Thermosynechococcus</taxon>
        <taxon>Thermosynechococcus sichuanensis</taxon>
    </lineage>
</organism>
<evidence type="ECO:0000259" key="1">
    <source>
        <dbReference type="Pfam" id="PF13020"/>
    </source>
</evidence>
<feature type="domain" description="Protein NO VEIN C-terminal" evidence="1">
    <location>
        <begin position="1"/>
        <end position="79"/>
    </location>
</feature>
<protein>
    <submittedName>
        <fullName evidence="2">DUF3883 domain-containing protein</fullName>
    </submittedName>
</protein>
<accession>A0A3B7MH28</accession>
<dbReference type="KEGG" id="tsq:D3A95_12375"/>
<evidence type="ECO:0000313" key="2">
    <source>
        <dbReference type="EMBL" id="AXY68764.1"/>
    </source>
</evidence>